<gene>
    <name evidence="4" type="ORF">BDN70DRAFT_818120</name>
</gene>
<dbReference type="GO" id="GO:0005524">
    <property type="term" value="F:ATP binding"/>
    <property type="evidence" value="ECO:0007669"/>
    <property type="project" value="InterPro"/>
</dbReference>
<sequence>MPSLTIPAALLQLTVEGVPWDYPAWQEATGVYHGLFSDDPGHLPKGWTKQDASDIRSFISRYCALDSEEKKATFLSEKRGTVLPGRKKWQNWVNSIWRSSGLQDKIISVFNARNCHPLTLWLAAPKSKDRRMWPAGGTWIPSCLNDIAIEIYGDECLNELDHLPEEYRPATQAIVQRTWTGLTRRLHRAYIRAAALEEEATKSFNALTDQTLDEAAITAVIRAVAKWRNVVEVLKTKENLDKIERMEIELNSMMEELGADVGEEKKNRKNTKSPAPRLSSVSNDMLRTLATEEAIQDVIALYHEFFNNPSNEIDDVPVIDRQASKIPFGDLVDDADLGTEYEADKSRAELSSNLGFVQELPLLFNNYRHTAGVNRWVVPDIFTFDDPTNPPPEVRNLELHWHQLAGVHAILRACFTETPIPGHCTGMLIADEVGLGKTYQTATVIACLADAAIRKREHLRLPPLLGEIYQITLIRNISLLILSLESRPYLAGKKDIPSLPHLILVPGTLTTQWLDELRITFQPGGVDIFVYPTAQADRLAFWDANSAFYLSKQPSSSKIIISTHSVSTAIFP</sequence>
<dbReference type="InterPro" id="IPR038718">
    <property type="entry name" value="SNF2-like_sf"/>
</dbReference>
<keyword evidence="2" id="KW-0067">ATP-binding</keyword>
<reference evidence="4" key="1">
    <citation type="submission" date="2020-11" db="EMBL/GenBank/DDBJ databases">
        <authorList>
            <consortium name="DOE Joint Genome Institute"/>
            <person name="Ahrendt S."/>
            <person name="Riley R."/>
            <person name="Andreopoulos W."/>
            <person name="Labutti K."/>
            <person name="Pangilinan J."/>
            <person name="Ruiz-Duenas F.J."/>
            <person name="Barrasa J.M."/>
            <person name="Sanchez-Garcia M."/>
            <person name="Camarero S."/>
            <person name="Miyauchi S."/>
            <person name="Serrano A."/>
            <person name="Linde D."/>
            <person name="Babiker R."/>
            <person name="Drula E."/>
            <person name="Ayuso-Fernandez I."/>
            <person name="Pacheco R."/>
            <person name="Padilla G."/>
            <person name="Ferreira P."/>
            <person name="Barriuso J."/>
            <person name="Kellner H."/>
            <person name="Castanera R."/>
            <person name="Alfaro M."/>
            <person name="Ramirez L."/>
            <person name="Pisabarro A.G."/>
            <person name="Kuo A."/>
            <person name="Tritt A."/>
            <person name="Lipzen A."/>
            <person name="He G."/>
            <person name="Yan M."/>
            <person name="Ng V."/>
            <person name="Cullen D."/>
            <person name="Martin F."/>
            <person name="Rosso M.-N."/>
            <person name="Henrissat B."/>
            <person name="Hibbett D."/>
            <person name="Martinez A.T."/>
            <person name="Grigoriev I.V."/>
        </authorList>
    </citation>
    <scope>NUCLEOTIDE SEQUENCE</scope>
    <source>
        <strain evidence="4">CIRM-BRFM 674</strain>
    </source>
</reference>
<dbReference type="InterPro" id="IPR000330">
    <property type="entry name" value="SNF2_N"/>
</dbReference>
<protein>
    <recommendedName>
        <fullName evidence="3">SNF2 N-terminal domain-containing protein</fullName>
    </recommendedName>
</protein>
<organism evidence="4 5">
    <name type="scientific">Pholiota conissans</name>
    <dbReference type="NCBI Taxonomy" id="109636"/>
    <lineage>
        <taxon>Eukaryota</taxon>
        <taxon>Fungi</taxon>
        <taxon>Dikarya</taxon>
        <taxon>Basidiomycota</taxon>
        <taxon>Agaricomycotina</taxon>
        <taxon>Agaricomycetes</taxon>
        <taxon>Agaricomycetidae</taxon>
        <taxon>Agaricales</taxon>
        <taxon>Agaricineae</taxon>
        <taxon>Strophariaceae</taxon>
        <taxon>Pholiota</taxon>
    </lineage>
</organism>
<evidence type="ECO:0000313" key="5">
    <source>
        <dbReference type="Proteomes" id="UP000807469"/>
    </source>
</evidence>
<proteinExistence type="predicted"/>
<evidence type="ECO:0000256" key="2">
    <source>
        <dbReference type="ARBA" id="ARBA00022840"/>
    </source>
</evidence>
<feature type="domain" description="SNF2 N-terminal" evidence="3">
    <location>
        <begin position="424"/>
        <end position="563"/>
    </location>
</feature>
<keyword evidence="1" id="KW-0547">Nucleotide-binding</keyword>
<dbReference type="InterPro" id="IPR027417">
    <property type="entry name" value="P-loop_NTPase"/>
</dbReference>
<name>A0A9P6CT94_9AGAR</name>
<dbReference type="SUPFAM" id="SSF52540">
    <property type="entry name" value="P-loop containing nucleoside triphosphate hydrolases"/>
    <property type="match status" value="1"/>
</dbReference>
<dbReference type="Pfam" id="PF00176">
    <property type="entry name" value="SNF2-rel_dom"/>
    <property type="match status" value="1"/>
</dbReference>
<accession>A0A9P6CT94</accession>
<evidence type="ECO:0000313" key="4">
    <source>
        <dbReference type="EMBL" id="KAF9472810.1"/>
    </source>
</evidence>
<dbReference type="EMBL" id="MU155495">
    <property type="protein sequence ID" value="KAF9472810.1"/>
    <property type="molecule type" value="Genomic_DNA"/>
</dbReference>
<dbReference type="OrthoDB" id="3056938at2759"/>
<comment type="caution">
    <text evidence="4">The sequence shown here is derived from an EMBL/GenBank/DDBJ whole genome shotgun (WGS) entry which is preliminary data.</text>
</comment>
<evidence type="ECO:0000259" key="3">
    <source>
        <dbReference type="Pfam" id="PF00176"/>
    </source>
</evidence>
<dbReference type="Proteomes" id="UP000807469">
    <property type="component" value="Unassembled WGS sequence"/>
</dbReference>
<keyword evidence="5" id="KW-1185">Reference proteome</keyword>
<evidence type="ECO:0000256" key="1">
    <source>
        <dbReference type="ARBA" id="ARBA00022741"/>
    </source>
</evidence>
<dbReference type="Gene3D" id="3.40.50.10810">
    <property type="entry name" value="Tandem AAA-ATPase domain"/>
    <property type="match status" value="1"/>
</dbReference>
<dbReference type="AlphaFoldDB" id="A0A9P6CT94"/>